<reference evidence="1" key="1">
    <citation type="submission" date="2014-01" db="EMBL/GenBank/DDBJ databases">
        <title>The genome of the white-rot fungus Pycnoporus cinnabarinus: a basidiomycete model with a versatile arsenal for lignocellulosic biomass breakdown.</title>
        <authorList>
            <person name="Levasseur A."/>
            <person name="Lomascolo A."/>
            <person name="Ruiz-Duenas F.J."/>
            <person name="Uzan E."/>
            <person name="Piumi F."/>
            <person name="Kues U."/>
            <person name="Ram A.F.J."/>
            <person name="Murat C."/>
            <person name="Haon M."/>
            <person name="Benoit I."/>
            <person name="Arfi Y."/>
            <person name="Chevret D."/>
            <person name="Drula E."/>
            <person name="Kwon M.J."/>
            <person name="Gouret P."/>
            <person name="Lesage-Meessen L."/>
            <person name="Lombard V."/>
            <person name="Mariette J."/>
            <person name="Noirot C."/>
            <person name="Park J."/>
            <person name="Patyshakuliyeva A."/>
            <person name="Wieneger R.A.B."/>
            <person name="Wosten H.A.B."/>
            <person name="Martin F."/>
            <person name="Coutinho P.M."/>
            <person name="de Vries R."/>
            <person name="Martinez A.T."/>
            <person name="Klopp C."/>
            <person name="Pontarotti P."/>
            <person name="Henrissat B."/>
            <person name="Record E."/>
        </authorList>
    </citation>
    <scope>NUCLEOTIDE SEQUENCE [LARGE SCALE GENOMIC DNA]</scope>
    <source>
        <strain evidence="1">BRFM137</strain>
    </source>
</reference>
<dbReference type="Gene3D" id="3.80.10.10">
    <property type="entry name" value="Ribonuclease Inhibitor"/>
    <property type="match status" value="1"/>
</dbReference>
<sequence length="475" mass="53381">MGAPGQAGSKSVYTLILQERPYLDESLWQRFLYHASLVQNLHIIHGSRQPDEVEAYRALGDYNQDRALLPSLRSLWWTHKGDPRDRIVLSVLLPSSLQKLFVIYERIRAWNLAEDLEMIPPRDENLLPFLASRCHGLELLEFWHVFTEGRLMVPDLLSFSHLNMLFLLHSCLGPPEVRTLLAALPLRQFGFVASGFANATSDEALIEAPQLRLLRVTGTCAVAAGVTAVIRAPVLDWVHVSVTDEDTMHLSDFKVFMRNIFSTDFSQNLLKVTIWPDNYEETPRRHPPTAGARASLMEVIPVGPVLASLRHLSIHVIPTQFSLSFTDDNVRVFTQASPELRAFAVLCIDPQLSLLTPHALLFFATYCPKLEILSLEAMDGAPVVIPESAPTPGHPLASLVVTVPRSALQDPQAFAAMLNLLFPDPGFKFQCNAHWRMTNEQREGWPQVHFELAKLRSRTRRMSSDAALSGIDTYE</sequence>
<dbReference type="HOGENOM" id="CLU_575081_0_0_1"/>
<dbReference type="STRING" id="5643.A0A060SFR6"/>
<proteinExistence type="predicted"/>
<dbReference type="Proteomes" id="UP000029665">
    <property type="component" value="Unassembled WGS sequence"/>
</dbReference>
<organism evidence="1 2">
    <name type="scientific">Pycnoporus cinnabarinus</name>
    <name type="common">Cinnabar-red polypore</name>
    <name type="synonym">Trametes cinnabarina</name>
    <dbReference type="NCBI Taxonomy" id="5643"/>
    <lineage>
        <taxon>Eukaryota</taxon>
        <taxon>Fungi</taxon>
        <taxon>Dikarya</taxon>
        <taxon>Basidiomycota</taxon>
        <taxon>Agaricomycotina</taxon>
        <taxon>Agaricomycetes</taxon>
        <taxon>Polyporales</taxon>
        <taxon>Polyporaceae</taxon>
        <taxon>Trametes</taxon>
    </lineage>
</organism>
<dbReference type="AlphaFoldDB" id="A0A060SFR6"/>
<evidence type="ECO:0000313" key="1">
    <source>
        <dbReference type="EMBL" id="CDO73220.1"/>
    </source>
</evidence>
<comment type="caution">
    <text evidence="1">The sequence shown here is derived from an EMBL/GenBank/DDBJ whole genome shotgun (WGS) entry which is preliminary data.</text>
</comment>
<keyword evidence="2" id="KW-1185">Reference proteome</keyword>
<dbReference type="OrthoDB" id="2752977at2759"/>
<accession>A0A060SFR6</accession>
<name>A0A060SFR6_PYCCI</name>
<gene>
    <name evidence="1" type="ORF">BN946_scf185007.g275</name>
</gene>
<dbReference type="EMBL" id="CCBP010000119">
    <property type="protein sequence ID" value="CDO73220.1"/>
    <property type="molecule type" value="Genomic_DNA"/>
</dbReference>
<protein>
    <recommendedName>
        <fullName evidence="3">F-box domain-containing protein</fullName>
    </recommendedName>
</protein>
<evidence type="ECO:0000313" key="2">
    <source>
        <dbReference type="Proteomes" id="UP000029665"/>
    </source>
</evidence>
<dbReference type="InterPro" id="IPR032675">
    <property type="entry name" value="LRR_dom_sf"/>
</dbReference>
<evidence type="ECO:0008006" key="3">
    <source>
        <dbReference type="Google" id="ProtNLM"/>
    </source>
</evidence>